<dbReference type="EMBL" id="LC738872">
    <property type="protein sequence ID" value="BDT62143.1"/>
    <property type="molecule type" value="Genomic_DNA"/>
</dbReference>
<protein>
    <submittedName>
        <fullName evidence="2">Wsv325-like protein</fullName>
    </submittedName>
</protein>
<keyword evidence="1" id="KW-1133">Transmembrane helix</keyword>
<keyword evidence="1" id="KW-0472">Membrane</keyword>
<feature type="transmembrane region" description="Helical" evidence="1">
    <location>
        <begin position="9"/>
        <end position="32"/>
    </location>
</feature>
<evidence type="ECO:0000313" key="2">
    <source>
        <dbReference type="EMBL" id="BDT62143.1"/>
    </source>
</evidence>
<reference evidence="2" key="1">
    <citation type="submission" date="2022-10" db="EMBL/GenBank/DDBJ databases">
        <title>Genome sequences of endogenous nimaviruses in decapod crustaceans.</title>
        <authorList>
            <person name="Kawato S."/>
            <person name="Nozaki R."/>
            <person name="Kondo H."/>
            <person name="Hirono I."/>
        </authorList>
    </citation>
    <scope>NUCLEOTIDE SEQUENCE</scope>
    <source>
        <strain evidence="2">Lva-Nima_1</strain>
    </source>
</reference>
<proteinExistence type="predicted"/>
<evidence type="ECO:0000256" key="1">
    <source>
        <dbReference type="SAM" id="Phobius"/>
    </source>
</evidence>
<organism evidence="2">
    <name type="scientific">Litopenaeus vannamei majanivirus Nimav-1_LVa</name>
    <dbReference type="NCBI Taxonomy" id="2984273"/>
    <lineage>
        <taxon>Viruses</taxon>
        <taxon>Viruses incertae sedis</taxon>
        <taxon>Naldaviricetes</taxon>
        <taxon>Nimaviridae</taxon>
    </lineage>
</organism>
<sequence length="380" mass="42508">MLLQLICSLFYIILIVIFLITCIVKVWMSIFICKKNNYITHNDFSKYETQLNTDNLSSYISKKYSSNDYDNDDDDLYVHKIFEDPFLYFAAVNAKFFKYYNILNNNFDKGEDKKPHSSSLQLMLPHLPTMMTAFTIPYRSIVFNKNYKLDKSDIAAYSGTNDNTDNPPNTSTSSSLIIPPATVTINCTTRPPVASVVLYGYQQNVRDDQTEMLMCDCRDHRQLLNIPVPISSDDIVISTSPTPTLTFPFPGLTPVISEPSTTISASGVKHPIIGSTLINRSDNLLLDLNGPCTGLPDGSYSVVERTDDDNQTHNTGAVVTDDASSSILREDLNLYLNTHPVELQNGWKGDDHRNRHGYLVGGNCAPVRIKCVSGTLSNIE</sequence>
<accession>A0A9C7F7N0</accession>
<keyword evidence="1" id="KW-0812">Transmembrane</keyword>
<name>A0A9C7F7N0_9VIRU</name>